<evidence type="ECO:0000313" key="1">
    <source>
        <dbReference type="EMBL" id="SDT74215.1"/>
    </source>
</evidence>
<dbReference type="Proteomes" id="UP000198688">
    <property type="component" value="Chromosome I"/>
</dbReference>
<dbReference type="AlphaFoldDB" id="A0A1H2CUP7"/>
<dbReference type="EMBL" id="LT629758">
    <property type="protein sequence ID" value="SDT74215.1"/>
    <property type="molecule type" value="Genomic_DNA"/>
</dbReference>
<keyword evidence="2" id="KW-1185">Reference proteome</keyword>
<accession>A0A1H2CUP7</accession>
<protein>
    <submittedName>
        <fullName evidence="1">Uncharacterized protein</fullName>
    </submittedName>
</protein>
<organism evidence="1 2">
    <name type="scientific">Actinoplanes derwentensis</name>
    <dbReference type="NCBI Taxonomy" id="113562"/>
    <lineage>
        <taxon>Bacteria</taxon>
        <taxon>Bacillati</taxon>
        <taxon>Actinomycetota</taxon>
        <taxon>Actinomycetes</taxon>
        <taxon>Micromonosporales</taxon>
        <taxon>Micromonosporaceae</taxon>
        <taxon>Actinoplanes</taxon>
    </lineage>
</organism>
<sequence length="294" mass="31873">MASIENTHQELTRIGREHADNCALLPTDSQLWGLARNIDPARFGVEPDPVDMTSLRDAYDEGRRPTQVGLDVIAAELGRFDVATMILHSSGNCATLYAAPNASWPGRDANEPWTVTLGPCDYVGPGHRHAYIDTAESVSYGPPNDDRHSQTVPYLAQPAEVAALVAAAVNDDLARRQRVGTAIDEATAAFWNQLAAAFPEITTDEVDPAEGMRIEQAMRHTATLWIDDNQPPGGIAATAPPQQGFAQLTPDEIRCALHTLAEIRDDPHAELSEVQDGIADRVVAIWRAENDDIG</sequence>
<name>A0A1H2CUP7_9ACTN</name>
<reference evidence="1 2" key="1">
    <citation type="submission" date="2016-10" db="EMBL/GenBank/DDBJ databases">
        <authorList>
            <person name="de Groot N.N."/>
        </authorList>
    </citation>
    <scope>NUCLEOTIDE SEQUENCE [LARGE SCALE GENOMIC DNA]</scope>
    <source>
        <strain evidence="1 2">DSM 43941</strain>
    </source>
</reference>
<proteinExistence type="predicted"/>
<dbReference type="STRING" id="113562.SAMN04489716_6911"/>
<gene>
    <name evidence="1" type="ORF">SAMN04489716_6911</name>
</gene>
<dbReference type="OrthoDB" id="3354554at2"/>
<dbReference type="RefSeq" id="WP_157751890.1">
    <property type="nucleotide sequence ID" value="NZ_BOMJ01000003.1"/>
</dbReference>
<evidence type="ECO:0000313" key="2">
    <source>
        <dbReference type="Proteomes" id="UP000198688"/>
    </source>
</evidence>